<reference evidence="5 6" key="1">
    <citation type="submission" date="2018-10" db="EMBL/GenBank/DDBJ databases">
        <title>Complete genome sequence of Malassezia restricta CBS 7877.</title>
        <authorList>
            <person name="Morand S.C."/>
            <person name="Bertignac M."/>
            <person name="Iltis A."/>
            <person name="Kolder I."/>
            <person name="Pirovano W."/>
            <person name="Jourdain R."/>
            <person name="Clavaud C."/>
        </authorList>
    </citation>
    <scope>NUCLEOTIDE SEQUENCE [LARGE SCALE GENOMIC DNA]</scope>
    <source>
        <strain evidence="5 6">CBS 7877</strain>
    </source>
</reference>
<keyword evidence="5" id="KW-0548">Nucleotidyltransferase</keyword>
<evidence type="ECO:0000313" key="5">
    <source>
        <dbReference type="EMBL" id="AYO41470.1"/>
    </source>
</evidence>
<protein>
    <submittedName>
        <fullName evidence="5">DNA polymerase V</fullName>
        <ecNumber evidence="5">2.7.7.7</ecNumber>
    </submittedName>
</protein>
<evidence type="ECO:0000256" key="3">
    <source>
        <dbReference type="ARBA" id="ARBA00023242"/>
    </source>
</evidence>
<dbReference type="AlphaFoldDB" id="A0A3G2S0I4"/>
<dbReference type="Pfam" id="PF04931">
    <property type="entry name" value="DNA_pol_phi"/>
    <property type="match status" value="1"/>
</dbReference>
<comment type="subcellular location">
    <subcellularLocation>
        <location evidence="1">Nucleus</location>
    </subcellularLocation>
</comment>
<dbReference type="InterPro" id="IPR007015">
    <property type="entry name" value="DNA_pol_V/MYBBP1A"/>
</dbReference>
<dbReference type="GO" id="GO:0006355">
    <property type="term" value="P:regulation of DNA-templated transcription"/>
    <property type="evidence" value="ECO:0007669"/>
    <property type="project" value="InterPro"/>
</dbReference>
<name>A0A3G2S0I4_MALR7</name>
<feature type="region of interest" description="Disordered" evidence="4">
    <location>
        <begin position="706"/>
        <end position="763"/>
    </location>
</feature>
<dbReference type="VEuPathDB" id="FungiDB:DNF11_0520"/>
<keyword evidence="6" id="KW-1185">Reference proteome</keyword>
<dbReference type="Proteomes" id="UP000269793">
    <property type="component" value="Chromosome I"/>
</dbReference>
<accession>A0A3G2S0I4</accession>
<dbReference type="OrthoDB" id="342531at2759"/>
<feature type="compositionally biased region" description="Acidic residues" evidence="4">
    <location>
        <begin position="707"/>
        <end position="759"/>
    </location>
</feature>
<dbReference type="EC" id="2.7.7.7" evidence="5"/>
<dbReference type="GO" id="GO:0005730">
    <property type="term" value="C:nucleolus"/>
    <property type="evidence" value="ECO:0007669"/>
    <property type="project" value="InterPro"/>
</dbReference>
<evidence type="ECO:0000313" key="6">
    <source>
        <dbReference type="Proteomes" id="UP000269793"/>
    </source>
</evidence>
<evidence type="ECO:0000256" key="1">
    <source>
        <dbReference type="ARBA" id="ARBA00004123"/>
    </source>
</evidence>
<dbReference type="PANTHER" id="PTHR13213">
    <property type="entry name" value="MYB-BINDING PROTEIN 1A FAMILY MEMBER"/>
    <property type="match status" value="1"/>
</dbReference>
<feature type="region of interest" description="Disordered" evidence="4">
    <location>
        <begin position="1126"/>
        <end position="1149"/>
    </location>
</feature>
<dbReference type="InterPro" id="IPR016024">
    <property type="entry name" value="ARM-type_fold"/>
</dbReference>
<dbReference type="STRING" id="425264.A0A3G2S0I4"/>
<comment type="similarity">
    <text evidence="2">Belongs to the MYBBP1A family.</text>
</comment>
<evidence type="ECO:0000256" key="2">
    <source>
        <dbReference type="ARBA" id="ARBA00006809"/>
    </source>
</evidence>
<keyword evidence="3" id="KW-0539">Nucleus</keyword>
<proteinExistence type="inferred from homology"/>
<gene>
    <name evidence="5" type="primary">pol5</name>
    <name evidence="5" type="ORF">DNF11_0520</name>
</gene>
<dbReference type="PANTHER" id="PTHR13213:SF2">
    <property type="entry name" value="MYB-BINDING PROTEIN 1A"/>
    <property type="match status" value="1"/>
</dbReference>
<organism evidence="5 6">
    <name type="scientific">Malassezia restricta (strain ATCC 96810 / NBRC 103918 / CBS 7877)</name>
    <name type="common">Seborrheic dermatitis infection agent</name>
    <dbReference type="NCBI Taxonomy" id="425264"/>
    <lineage>
        <taxon>Eukaryota</taxon>
        <taxon>Fungi</taxon>
        <taxon>Dikarya</taxon>
        <taxon>Basidiomycota</taxon>
        <taxon>Ustilaginomycotina</taxon>
        <taxon>Malasseziomycetes</taxon>
        <taxon>Malasseziales</taxon>
        <taxon>Malasseziaceae</taxon>
        <taxon>Malassezia</taxon>
    </lineage>
</organism>
<evidence type="ECO:0000256" key="4">
    <source>
        <dbReference type="SAM" id="MobiDB-lite"/>
    </source>
</evidence>
<keyword evidence="5" id="KW-0808">Transferase</keyword>
<dbReference type="EMBL" id="CP033148">
    <property type="protein sequence ID" value="AYO41470.1"/>
    <property type="molecule type" value="Genomic_DNA"/>
</dbReference>
<dbReference type="SUPFAM" id="SSF48371">
    <property type="entry name" value="ARM repeat"/>
    <property type="match status" value="1"/>
</dbReference>
<dbReference type="GO" id="GO:0000182">
    <property type="term" value="F:rDNA binding"/>
    <property type="evidence" value="ECO:0007669"/>
    <property type="project" value="TreeGrafter"/>
</dbReference>
<sequence>MSNTLALFWNLAATDREARIDASNELVNALLQQSSDFGNVDDTTLMESPLSEQVTDDEVAGAEQRIDDANTQDVSYAIRRLVRGLASPRENARIGFAVALSGLLTHLKTVSANDVLVLILKYSVVHGNMNGQEVRDLQFARLFGIYALVRSRLLYRAYLSTFQRAFHILIHVASYKSWLSEPCGWVLTELVEPLARNEPDRPSWADDALGWIADQLSSHRSLSPETLALALQLTHMDPTIKLGERMIPPFKTPNFLASANLPVLASVLREAAPMHWQPDTPVPKAGSWSTKLPFVWDKLLNLYLNDKIPEGVAPFADFFRVVVDESLFAPQASPERKSWGFQVLHRTLAHASEDVLPFLFTPHVMRTWVNQLSVPDRLLHSMAQKTVSLVGEAVKRSPTAGIALVTQLTGEHGRQNFDRVTHTKTIESILSSLDEEGLQRYLAYLRDIIYAPTSAAPEDAKGIAMQRQSACDQMLGLVRSHLVQSSSGWVRDVLIFFAGHGYYAVKNPVKGPWSAILQVPTVPFTDALREVCRSRLQACLIELSEPDERGTPWSLAVMDMLDTMEKDHKHFTTTARPIAQERIQRAKSMLHQMRNASKKEKNETRKLHLRAFEILLASVILVTFEDGDDAPDMVDSVVDAAKLLFFDDKASQREMDGMELLTDALIGLLEISSAFLRSMTIQVFSAFSSSMTRDSLNHLVDQLGMGENEDAEDDEIKEDEEDDGDEEEEEEADDDDDDDEDDEDDEEEGDEEDMDDSDVDPVLRSRVEEAFRSTGMMDDDDDDDQDAVMDDDQMAQLDDKLAEIFQQHTSSKRKEREWIQRDTALFHNKILDLLDIYAKEQSGNILVLRLVTPLLALARGSGDTSQQVANRASQILRQRLCKSKDLPHGDHWDVDEVVSELKDTHELLRTSQDAKLADLAAAVSHLYTKVLVRHGHVHATVDVFKTTLDDFLERKSSPIRPAFLIEAIRRYPELSWGLRHALLQGCRVSKAARAFRQVQVFTMLQVLLQQQQHEDMRQANMEEILSFIEHVRAVVLETVQAAVAQGDDNAGSLNSQRLKDVLRFILQSVRITLRITDGQMSQAHACWPPAELTNMLERLQQSERFKNSTSLHSILKEAHSLLCKDSTNIKKKRSATESAPGKRAKARHT</sequence>
<dbReference type="GO" id="GO:0003887">
    <property type="term" value="F:DNA-directed DNA polymerase activity"/>
    <property type="evidence" value="ECO:0007669"/>
    <property type="project" value="UniProtKB-EC"/>
</dbReference>